<sequence length="361" mass="40596">MGIQPKKYQINIDPRILELLGPNLYTNIYYVLAELVANAYDANAKNVYIISDNSTITVEDDGNGMTYESGVKKFLNVAQESRTNEEDLYVEGSNRLRKKMGRKGVGKLAALAVSKEVEVKTIRGGDKSGFILSREVGEDHSLEPIEEEDIQFLSVRDHGTAIVMKAPQYKIHKTLNAAKKNLLKIFPLVNQDFQIHLQIGNKKEVIDSFEQEIINALGCLITLGDEFSFLNNSFNSQLLMSSEKEDSLNIKKQAYVKKLKLERKDGEEAEFSLEIKGWIGAYRSSRGKKKDQTDFPDNFISIISNKKLGEFNILPLVGKNALNEVYVVGQLHIDLFEETTLPDMACSGQVFLATDLEQFAQ</sequence>
<dbReference type="OrthoDB" id="5096633at2"/>
<dbReference type="KEGG" id="tcx:Tcr_1643"/>
<name>Q31F38_HYDCU</name>
<gene>
    <name evidence="1" type="ordered locus">Tcr_1643</name>
</gene>
<dbReference type="STRING" id="317025.Tcr_1643"/>
<dbReference type="EMBL" id="CP000109">
    <property type="protein sequence ID" value="ABB42235.1"/>
    <property type="molecule type" value="Genomic_DNA"/>
</dbReference>
<evidence type="ECO:0000313" key="1">
    <source>
        <dbReference type="EMBL" id="ABB42235.1"/>
    </source>
</evidence>
<dbReference type="SUPFAM" id="SSF55874">
    <property type="entry name" value="ATPase domain of HSP90 chaperone/DNA topoisomerase II/histidine kinase"/>
    <property type="match status" value="1"/>
</dbReference>
<evidence type="ECO:0008006" key="2">
    <source>
        <dbReference type="Google" id="ProtNLM"/>
    </source>
</evidence>
<dbReference type="eggNOG" id="COG0323">
    <property type="taxonomic scope" value="Bacteria"/>
</dbReference>
<proteinExistence type="predicted"/>
<reference evidence="1" key="1">
    <citation type="submission" date="2006-07" db="EMBL/GenBank/DDBJ databases">
        <title>Complete sequence of Thiomicrospira crunogena XCL-2.</title>
        <authorList>
            <consortium name="US DOE Joint Genome Institute"/>
            <person name="Copeland A."/>
            <person name="Lucas S."/>
            <person name="Lapidus A."/>
            <person name="Barry K."/>
            <person name="Detter J.C."/>
            <person name="Glavina del Rio T."/>
            <person name="Hammon N."/>
            <person name="Israni S."/>
            <person name="Dalin E."/>
            <person name="Tice H."/>
            <person name="Pitluck S."/>
            <person name="Chain P."/>
            <person name="Malfatti S."/>
            <person name="Shin M."/>
            <person name="Vergez L."/>
            <person name="Schmutz J."/>
            <person name="Larimer F."/>
            <person name="Land M."/>
            <person name="Hauser L."/>
            <person name="Kyrpides N."/>
            <person name="Lykidis A."/>
            <person name="Scott K.M."/>
            <person name="Sievert S."/>
            <person name="Kerfeld C."/>
            <person name="Freyermuth S."/>
            <person name="Dobrinski K."/>
            <person name="Boller A."/>
            <person name="Fitzpatrick K."/>
            <person name="Thoma P."/>
            <person name="Moore J."/>
            <person name="Richardson P."/>
        </authorList>
    </citation>
    <scope>NUCLEOTIDE SEQUENCE</scope>
    <source>
        <strain evidence="1">XCL-2</strain>
    </source>
</reference>
<organism evidence="1">
    <name type="scientific">Hydrogenovibrio crunogenus (strain DSM 25203 / XCL-2)</name>
    <name type="common">Thiomicrospira crunogena</name>
    <dbReference type="NCBI Taxonomy" id="317025"/>
    <lineage>
        <taxon>Bacteria</taxon>
        <taxon>Pseudomonadati</taxon>
        <taxon>Pseudomonadota</taxon>
        <taxon>Gammaproteobacteria</taxon>
        <taxon>Thiotrichales</taxon>
        <taxon>Piscirickettsiaceae</taxon>
        <taxon>Hydrogenovibrio</taxon>
    </lineage>
</organism>
<dbReference type="HOGENOM" id="CLU_767128_0_0_6"/>
<dbReference type="InterPro" id="IPR036890">
    <property type="entry name" value="HATPase_C_sf"/>
</dbReference>
<accession>Q31F38</accession>
<dbReference type="Gene3D" id="3.30.565.10">
    <property type="entry name" value="Histidine kinase-like ATPase, C-terminal domain"/>
    <property type="match status" value="1"/>
</dbReference>
<dbReference type="Pfam" id="PF13589">
    <property type="entry name" value="HATPase_c_3"/>
    <property type="match status" value="1"/>
</dbReference>
<protein>
    <recommendedName>
        <fullName evidence="2">ATP-binding protein</fullName>
    </recommendedName>
</protein>
<dbReference type="AlphaFoldDB" id="Q31F38"/>